<feature type="region of interest" description="Disordered" evidence="6">
    <location>
        <begin position="65"/>
        <end position="85"/>
    </location>
</feature>
<dbReference type="GO" id="GO:0003924">
    <property type="term" value="F:GTPase activity"/>
    <property type="evidence" value="ECO:0007669"/>
    <property type="project" value="TreeGrafter"/>
</dbReference>
<keyword evidence="4 5" id="KW-0342">GTP-binding</keyword>
<reference evidence="8" key="1">
    <citation type="submission" date="2017-01" db="EMBL/GenBank/DDBJ databases">
        <authorList>
            <person name="Wang Y."/>
            <person name="White M."/>
            <person name="Kvist S."/>
            <person name="Moncalvo J.-M."/>
        </authorList>
    </citation>
    <scope>NUCLEOTIDE SEQUENCE [LARGE SCALE GENOMIC DNA]</scope>
    <source>
        <strain evidence="8">COL-18-3</strain>
    </source>
</reference>
<dbReference type="PANTHER" id="PTHR21231">
    <property type="entry name" value="XPA-BINDING PROTEIN 1-RELATED"/>
    <property type="match status" value="1"/>
</dbReference>
<evidence type="ECO:0000313" key="8">
    <source>
        <dbReference type="Proteomes" id="UP000188320"/>
    </source>
</evidence>
<evidence type="ECO:0000256" key="2">
    <source>
        <dbReference type="ARBA" id="ARBA00022741"/>
    </source>
</evidence>
<dbReference type="GO" id="GO:0005525">
    <property type="term" value="F:GTP binding"/>
    <property type="evidence" value="ECO:0007669"/>
    <property type="project" value="UniProtKB-KW"/>
</dbReference>
<keyword evidence="3 5" id="KW-0378">Hydrolase</keyword>
<organism evidence="7 8">
    <name type="scientific">Zancudomyces culisetae</name>
    <name type="common">Gut fungus</name>
    <name type="synonym">Smittium culisetae</name>
    <dbReference type="NCBI Taxonomy" id="1213189"/>
    <lineage>
        <taxon>Eukaryota</taxon>
        <taxon>Fungi</taxon>
        <taxon>Fungi incertae sedis</taxon>
        <taxon>Zoopagomycota</taxon>
        <taxon>Kickxellomycotina</taxon>
        <taxon>Harpellomycetes</taxon>
        <taxon>Harpellales</taxon>
        <taxon>Legeriomycetaceae</taxon>
        <taxon>Zancudomyces</taxon>
    </lineage>
</organism>
<evidence type="ECO:0000256" key="5">
    <source>
        <dbReference type="RuleBase" id="RU365059"/>
    </source>
</evidence>
<keyword evidence="8" id="KW-1185">Reference proteome</keyword>
<proteinExistence type="inferred from homology"/>
<evidence type="ECO:0000313" key="7">
    <source>
        <dbReference type="EMBL" id="OMH79942.1"/>
    </source>
</evidence>
<feature type="compositionally biased region" description="Polar residues" evidence="6">
    <location>
        <begin position="73"/>
        <end position="85"/>
    </location>
</feature>
<comment type="function">
    <text evidence="5">Small GTPase required for proper localization of RNA polymerase II and III (RNAPII and RNAPIII). May act at an RNAP assembly step prior to nuclear import.</text>
</comment>
<keyword evidence="2 5" id="KW-0547">Nucleotide-binding</keyword>
<comment type="subunit">
    <text evidence="5">Binds to RNA polymerase II (RNAPII).</text>
</comment>
<dbReference type="Proteomes" id="UP000188320">
    <property type="component" value="Unassembled WGS sequence"/>
</dbReference>
<dbReference type="Gene3D" id="3.40.50.300">
    <property type="entry name" value="P-loop containing nucleotide triphosphate hydrolases"/>
    <property type="match status" value="1"/>
</dbReference>
<dbReference type="OrthoDB" id="5839at2759"/>
<dbReference type="InterPro" id="IPR027417">
    <property type="entry name" value="P-loop_NTPase"/>
</dbReference>
<dbReference type="SUPFAM" id="SSF52540">
    <property type="entry name" value="P-loop containing nucleoside triphosphate hydrolases"/>
    <property type="match status" value="1"/>
</dbReference>
<dbReference type="AlphaFoldDB" id="A0A1R1PGG4"/>
<dbReference type="PANTHER" id="PTHR21231:SF3">
    <property type="entry name" value="GPN-LOOP GTPASE 2"/>
    <property type="match status" value="1"/>
</dbReference>
<accession>A0A1R1PGG4</accession>
<name>A0A1R1PGG4_ZANCU</name>
<comment type="caution">
    <text evidence="7">The sequence shown here is derived from an EMBL/GenBank/DDBJ whole genome shotgun (WGS) entry which is preliminary data.</text>
</comment>
<comment type="similarity">
    <text evidence="1 5">Belongs to the GPN-loop GTPase family.</text>
</comment>
<evidence type="ECO:0000256" key="6">
    <source>
        <dbReference type="SAM" id="MobiDB-lite"/>
    </source>
</evidence>
<evidence type="ECO:0000256" key="3">
    <source>
        <dbReference type="ARBA" id="ARBA00022801"/>
    </source>
</evidence>
<protein>
    <recommendedName>
        <fullName evidence="5">GPN-loop GTPase 2</fullName>
    </recommendedName>
</protein>
<evidence type="ECO:0000256" key="1">
    <source>
        <dbReference type="ARBA" id="ARBA00005290"/>
    </source>
</evidence>
<dbReference type="GO" id="GO:0005737">
    <property type="term" value="C:cytoplasm"/>
    <property type="evidence" value="ECO:0007669"/>
    <property type="project" value="TreeGrafter"/>
</dbReference>
<dbReference type="InterPro" id="IPR004130">
    <property type="entry name" value="Gpn"/>
</dbReference>
<dbReference type="EMBL" id="LSSK01001356">
    <property type="protein sequence ID" value="OMH79942.1"/>
    <property type="molecule type" value="Genomic_DNA"/>
</dbReference>
<gene>
    <name evidence="7" type="ORF">AX774_g6634</name>
</gene>
<dbReference type="Pfam" id="PF03029">
    <property type="entry name" value="ATP_bind_1"/>
    <property type="match status" value="1"/>
</dbReference>
<sequence length="85" mass="9767">MDPANEKVPYKSDIDINELINIDDVQEEYGLGPNGSLMYCMEYLENNISWLLEKLEKYIKEGFINDANDNDENGTTTNQCAVKDR</sequence>
<evidence type="ECO:0000256" key="4">
    <source>
        <dbReference type="ARBA" id="ARBA00023134"/>
    </source>
</evidence>